<name>A0A8X6THB6_NEPPI</name>
<organism evidence="1 2">
    <name type="scientific">Nephila pilipes</name>
    <name type="common">Giant wood spider</name>
    <name type="synonym">Nephila maculata</name>
    <dbReference type="NCBI Taxonomy" id="299642"/>
    <lineage>
        <taxon>Eukaryota</taxon>
        <taxon>Metazoa</taxon>
        <taxon>Ecdysozoa</taxon>
        <taxon>Arthropoda</taxon>
        <taxon>Chelicerata</taxon>
        <taxon>Arachnida</taxon>
        <taxon>Araneae</taxon>
        <taxon>Araneomorphae</taxon>
        <taxon>Entelegynae</taxon>
        <taxon>Araneoidea</taxon>
        <taxon>Nephilidae</taxon>
        <taxon>Nephila</taxon>
    </lineage>
</organism>
<dbReference type="EMBL" id="BMAW01057275">
    <property type="protein sequence ID" value="GFT09897.1"/>
    <property type="molecule type" value="Genomic_DNA"/>
</dbReference>
<accession>A0A8X6THB6</accession>
<reference evidence="1" key="1">
    <citation type="submission" date="2020-08" db="EMBL/GenBank/DDBJ databases">
        <title>Multicomponent nature underlies the extraordinary mechanical properties of spider dragline silk.</title>
        <authorList>
            <person name="Kono N."/>
            <person name="Nakamura H."/>
            <person name="Mori M."/>
            <person name="Yoshida Y."/>
            <person name="Ohtoshi R."/>
            <person name="Malay A.D."/>
            <person name="Moran D.A.P."/>
            <person name="Tomita M."/>
            <person name="Numata K."/>
            <person name="Arakawa K."/>
        </authorList>
    </citation>
    <scope>NUCLEOTIDE SEQUENCE</scope>
</reference>
<dbReference type="InterPro" id="IPR036397">
    <property type="entry name" value="RNaseH_sf"/>
</dbReference>
<gene>
    <name evidence="1" type="primary">pol_2169</name>
    <name evidence="1" type="ORF">NPIL_313131</name>
</gene>
<proteinExistence type="predicted"/>
<dbReference type="OrthoDB" id="10047206at2759"/>
<sequence>MKTSDKKHESEIILTENQHHAVVFSPLESENVDEWLGQRKLFENPFKFSDKISEINFSNFHNLHCLAEDQHSNKEMQSLIDSETGADRIRNTLYHTQNNGVLERFHCLLKSALGSHLPDSWLDAFPLVLLGIQSSYKDDMAASFAELVYGMTPKLPGKFFSSSFTNGSTPEFLQSLRCHVSALKPIPTSCHSSCPVFISKDLFRSFGVFLLIY</sequence>
<dbReference type="AlphaFoldDB" id="A0A8X6THB6"/>
<evidence type="ECO:0000313" key="1">
    <source>
        <dbReference type="EMBL" id="GFT09897.1"/>
    </source>
</evidence>
<evidence type="ECO:0000313" key="2">
    <source>
        <dbReference type="Proteomes" id="UP000887013"/>
    </source>
</evidence>
<dbReference type="Gene3D" id="3.30.420.10">
    <property type="entry name" value="Ribonuclease H-like superfamily/Ribonuclease H"/>
    <property type="match status" value="1"/>
</dbReference>
<keyword evidence="2" id="KW-1185">Reference proteome</keyword>
<dbReference type="PANTHER" id="PTHR38681">
    <property type="entry name" value="RETROVIRUS-RELATED POL POLYPROTEIN FROM TRANSPOSON 412-LIKE PROTEIN-RELATED"/>
    <property type="match status" value="1"/>
</dbReference>
<protein>
    <submittedName>
        <fullName evidence="1">Retrovirus-related Pol polyprotein from transposon opus</fullName>
    </submittedName>
</protein>
<dbReference type="PANTHER" id="PTHR38681:SF1">
    <property type="entry name" value="RETROVIRUS-RELATED POL POLYPROTEIN FROM TRANSPOSON 412-LIKE PROTEIN"/>
    <property type="match status" value="1"/>
</dbReference>
<dbReference type="GO" id="GO:0003676">
    <property type="term" value="F:nucleic acid binding"/>
    <property type="evidence" value="ECO:0007669"/>
    <property type="project" value="InterPro"/>
</dbReference>
<comment type="caution">
    <text evidence="1">The sequence shown here is derived from an EMBL/GenBank/DDBJ whole genome shotgun (WGS) entry which is preliminary data.</text>
</comment>
<dbReference type="Proteomes" id="UP000887013">
    <property type="component" value="Unassembled WGS sequence"/>
</dbReference>